<dbReference type="GO" id="GO:0005634">
    <property type="term" value="C:nucleus"/>
    <property type="evidence" value="ECO:0007669"/>
    <property type="project" value="UniProtKB-SubCell"/>
</dbReference>
<dbReference type="PANTHER" id="PTHR22893">
    <property type="entry name" value="NADH OXIDOREDUCTASE-RELATED"/>
    <property type="match status" value="1"/>
</dbReference>
<dbReference type="InterPro" id="IPR045247">
    <property type="entry name" value="Oye-like"/>
</dbReference>
<evidence type="ECO:0000259" key="11">
    <source>
        <dbReference type="PROSITE" id="PS50174"/>
    </source>
</evidence>
<dbReference type="Pfam" id="PF25088">
    <property type="entry name" value="GPKOW_C"/>
    <property type="match status" value="1"/>
</dbReference>
<dbReference type="InterPro" id="IPR013785">
    <property type="entry name" value="Aldolase_TIM"/>
</dbReference>
<keyword evidence="13" id="KW-1185">Reference proteome</keyword>
<dbReference type="InterPro" id="IPR014722">
    <property type="entry name" value="Rib_uL2_dom2"/>
</dbReference>
<evidence type="ECO:0000256" key="3">
    <source>
        <dbReference type="ARBA" id="ARBA00005979"/>
    </source>
</evidence>
<comment type="caution">
    <text evidence="12">The sequence shown here is derived from an EMBL/GenBank/DDBJ whole genome shotgun (WGS) entry which is preliminary data.</text>
</comment>
<feature type="compositionally biased region" description="Basic and acidic residues" evidence="9">
    <location>
        <begin position="770"/>
        <end position="811"/>
    </location>
</feature>
<dbReference type="EMBL" id="JAINDJ010000003">
    <property type="protein sequence ID" value="KAG9455060.1"/>
    <property type="molecule type" value="Genomic_DNA"/>
</dbReference>
<dbReference type="InterPro" id="IPR000467">
    <property type="entry name" value="G_patch_dom"/>
</dbReference>
<keyword evidence="7" id="KW-0560">Oxidoreductase</keyword>
<dbReference type="GO" id="GO:0016491">
    <property type="term" value="F:oxidoreductase activity"/>
    <property type="evidence" value="ECO:0007669"/>
    <property type="project" value="UniProtKB-KW"/>
</dbReference>
<keyword evidence="8" id="KW-0539">Nucleus</keyword>
<keyword evidence="4" id="KW-0285">Flavoprotein</keyword>
<accession>A0AAV7F1P1</accession>
<dbReference type="Pfam" id="PF12656">
    <property type="entry name" value="G-patch_2"/>
    <property type="match status" value="1"/>
</dbReference>
<dbReference type="Pfam" id="PF00724">
    <property type="entry name" value="Oxidored_FMN"/>
    <property type="match status" value="1"/>
</dbReference>
<dbReference type="Gene3D" id="2.30.30.140">
    <property type="match status" value="1"/>
</dbReference>
<evidence type="ECO:0000256" key="1">
    <source>
        <dbReference type="ARBA" id="ARBA00001917"/>
    </source>
</evidence>
<feature type="domain" description="G-patch" evidence="11">
    <location>
        <begin position="594"/>
        <end position="640"/>
    </location>
</feature>
<reference evidence="12 13" key="1">
    <citation type="submission" date="2021-07" db="EMBL/GenBank/DDBJ databases">
        <title>The Aristolochia fimbriata genome: insights into angiosperm evolution, floral development and chemical biosynthesis.</title>
        <authorList>
            <person name="Jiao Y."/>
        </authorList>
    </citation>
    <scope>NUCLEOTIDE SEQUENCE [LARGE SCALE GENOMIC DNA]</scope>
    <source>
        <strain evidence="12">IBCAS-2021</strain>
        <tissue evidence="12">Leaf</tissue>
    </source>
</reference>
<dbReference type="PANTHER" id="PTHR22893:SF91">
    <property type="entry name" value="NADPH DEHYDROGENASE 2-RELATED"/>
    <property type="match status" value="1"/>
</dbReference>
<name>A0AAV7F1P1_ARIFI</name>
<keyword evidence="6" id="KW-0521">NADP</keyword>
<comment type="subcellular location">
    <subcellularLocation>
        <location evidence="2">Nucleus</location>
    </subcellularLocation>
</comment>
<dbReference type="CDD" id="cd02933">
    <property type="entry name" value="OYE_like_FMN"/>
    <property type="match status" value="1"/>
</dbReference>
<keyword evidence="10" id="KW-0812">Transmembrane</keyword>
<dbReference type="FunFam" id="3.20.20.70:FF:000073">
    <property type="entry name" value="12-oxophytodienoate reductase 3"/>
    <property type="match status" value="1"/>
</dbReference>
<organism evidence="12 13">
    <name type="scientific">Aristolochia fimbriata</name>
    <name type="common">White veined hardy Dutchman's pipe vine</name>
    <dbReference type="NCBI Taxonomy" id="158543"/>
    <lineage>
        <taxon>Eukaryota</taxon>
        <taxon>Viridiplantae</taxon>
        <taxon>Streptophyta</taxon>
        <taxon>Embryophyta</taxon>
        <taxon>Tracheophyta</taxon>
        <taxon>Spermatophyta</taxon>
        <taxon>Magnoliopsida</taxon>
        <taxon>Magnoliidae</taxon>
        <taxon>Piperales</taxon>
        <taxon>Aristolochiaceae</taxon>
        <taxon>Aristolochia</taxon>
    </lineage>
</organism>
<keyword evidence="10" id="KW-0472">Membrane</keyword>
<dbReference type="AlphaFoldDB" id="A0AAV7F1P1"/>
<dbReference type="SUPFAM" id="SSF51395">
    <property type="entry name" value="FMN-linked oxidoreductases"/>
    <property type="match status" value="1"/>
</dbReference>
<evidence type="ECO:0000256" key="8">
    <source>
        <dbReference type="ARBA" id="ARBA00023242"/>
    </source>
</evidence>
<feature type="region of interest" description="Disordered" evidence="9">
    <location>
        <begin position="640"/>
        <end position="667"/>
    </location>
</feature>
<proteinExistence type="inferred from homology"/>
<evidence type="ECO:0000313" key="12">
    <source>
        <dbReference type="EMBL" id="KAG9455060.1"/>
    </source>
</evidence>
<dbReference type="Proteomes" id="UP000825729">
    <property type="component" value="Unassembled WGS sequence"/>
</dbReference>
<dbReference type="InterPro" id="IPR026822">
    <property type="entry name" value="Spp2/MOS2_G-patch"/>
</dbReference>
<feature type="transmembrane region" description="Helical" evidence="10">
    <location>
        <begin position="893"/>
        <end position="913"/>
    </location>
</feature>
<keyword evidence="5" id="KW-0288">FMN</keyword>
<sequence length="958" mass="107662">MAVGKEEQKAEMATIPLLTPHKMGKFHLAHRIVLPPMTRLRSFGDVPQPHAILYYSQRTTEGGLLIAEATTISESARGYPNTPGIWTKEQVEAWKPIVKAVHDKGGNFFCQLWHVGRVSNTSFQPNGQAPISSTDKPMTPQLGPDGSPMYSPPRRLQTDEIPQVVNEFRVAARNAIEAGFDGVEIHAAQGFLIDQFLKDEVNDRTDKYGGSIENRCRLALEVVEAVVNEIGTDRVGIRLSPYTEYNEVKDSNPEALAVYIAQALNKYEILYIHGIEPRWVVYDGSLVTPYSLLSMRKAFKGTFIAAGGYGREDGNSAIAEDSADLIAYGRFFVANPDLPRRFALNAPLNKYDRPTFYIPDPVVGFPRWLGVSSEILKGYQGLLLLLVVGACSPPNFLLSGRYRVDGIFGYTRILLQEPTYRSTKAIIFQDTSASWENLKICCWAYIMKLSFSLPSKSSSKPSKPSVKFDQDQAAKEQSELHYVTEFDSSKAPITTPKHIIPPKENTWRREKKMRNIDLPIEDPSGPSSMEFELEDASAADKSDISYGLNVRSHVNSDEKTPNNSIETIMLEKFRQDMKSLPDEQGFEEFEAVPIEGFGAALLAGYGWSEGKGIGRNAKEDVKVAQFERRANREGLGFVSVENDNKKKNRKSDRSDATALVAPKGPDGRTHNVVAIDEKLVLHETKGIVVGKVVRVISGSHTGMKGKVVKKLNSDSKNSSVVLKLLKSEEEISVGLDKVAELGSVEEERCLRKLQELDVNAKESSVQSNRKMRDEQKESRSKFKESSREESRREDSHCEERKGEKRKDRRNREDEKLIEEHERDVRAPRTWLRSHIKVRVVSKTFKGGKFYLKKGEVMDVVGPHTCDLSMDESKELIQGVDQGMLETALPKKGGPVLVLFGHAMIACDVALWFIGKLQVRRSFTYRRSSFVCLNVCYLHRRWVLKPILAFFCQYVYVHG</sequence>
<dbReference type="SMART" id="SM00443">
    <property type="entry name" value="G_patch"/>
    <property type="match status" value="1"/>
</dbReference>
<dbReference type="InterPro" id="IPR001155">
    <property type="entry name" value="OxRdtase_FMN_N"/>
</dbReference>
<dbReference type="GO" id="GO:0003676">
    <property type="term" value="F:nucleic acid binding"/>
    <property type="evidence" value="ECO:0007669"/>
    <property type="project" value="InterPro"/>
</dbReference>
<feature type="region of interest" description="Disordered" evidence="9">
    <location>
        <begin position="760"/>
        <end position="811"/>
    </location>
</feature>
<dbReference type="Gene3D" id="2.30.30.30">
    <property type="match status" value="1"/>
</dbReference>
<evidence type="ECO:0000313" key="13">
    <source>
        <dbReference type="Proteomes" id="UP000825729"/>
    </source>
</evidence>
<keyword evidence="10" id="KW-1133">Transmembrane helix</keyword>
<comment type="similarity">
    <text evidence="3">Belongs to the NADH:flavin oxidoreductase/NADH oxidase family.</text>
</comment>
<dbReference type="PROSITE" id="PS50174">
    <property type="entry name" value="G_PATCH"/>
    <property type="match status" value="1"/>
</dbReference>
<evidence type="ECO:0000256" key="4">
    <source>
        <dbReference type="ARBA" id="ARBA00022630"/>
    </source>
</evidence>
<evidence type="ECO:0000256" key="7">
    <source>
        <dbReference type="ARBA" id="ARBA00023002"/>
    </source>
</evidence>
<evidence type="ECO:0000256" key="10">
    <source>
        <dbReference type="SAM" id="Phobius"/>
    </source>
</evidence>
<evidence type="ECO:0000256" key="2">
    <source>
        <dbReference type="ARBA" id="ARBA00004123"/>
    </source>
</evidence>
<evidence type="ECO:0000256" key="6">
    <source>
        <dbReference type="ARBA" id="ARBA00022857"/>
    </source>
</evidence>
<evidence type="ECO:0000256" key="5">
    <source>
        <dbReference type="ARBA" id="ARBA00022643"/>
    </source>
</evidence>
<dbReference type="Gene3D" id="3.20.20.70">
    <property type="entry name" value="Aldolase class I"/>
    <property type="match status" value="1"/>
</dbReference>
<gene>
    <name evidence="12" type="ORF">H6P81_007964</name>
</gene>
<protein>
    <recommendedName>
        <fullName evidence="11">G-patch domain-containing protein</fullName>
    </recommendedName>
</protein>
<comment type="cofactor">
    <cofactor evidence="1">
        <name>FMN</name>
        <dbReference type="ChEBI" id="CHEBI:58210"/>
    </cofactor>
</comment>
<dbReference type="GO" id="GO:0010181">
    <property type="term" value="F:FMN binding"/>
    <property type="evidence" value="ECO:0007669"/>
    <property type="project" value="InterPro"/>
</dbReference>
<evidence type="ECO:0000256" key="9">
    <source>
        <dbReference type="SAM" id="MobiDB-lite"/>
    </source>
</evidence>